<dbReference type="Pfam" id="PF23562">
    <property type="entry name" value="AMP-binding_C_3"/>
    <property type="match status" value="1"/>
</dbReference>
<organism evidence="5">
    <name type="scientific">hydrothermal vent metagenome</name>
    <dbReference type="NCBI Taxonomy" id="652676"/>
    <lineage>
        <taxon>unclassified sequences</taxon>
        <taxon>metagenomes</taxon>
        <taxon>ecological metagenomes</taxon>
    </lineage>
</organism>
<dbReference type="PROSITE" id="PS00455">
    <property type="entry name" value="AMP_BINDING"/>
    <property type="match status" value="1"/>
</dbReference>
<sequence>MSENLTSKKPVNLPPQTIFEGVSYNADMHTGPFYIDGCDTLPKLFSQRCNELGKATCHREKVLGIWRSHSWDDYYRHARNIGLGLVSLGIERKDVISILSEDNKEWAYMDLGIQCIGAITSGIYTTDAPLQLAYLLNDSKSKILFVENDEMLDKYLEIKDQVPTIEKIVILERAGLHDFVDEKTMYLDELYDLGEKFHQSEPQRFETEIAHSTPKDIGMLIYTSGTTGQPKGAMISQENIIFTVGATLQALPNLQNDEQLCFLPLCHVFERNSSIFSPIACKAIVNFAESTETVFDNLQEVSPHVFSAVPRVWEKIYSRVTIMSQEGTGIGKFAFSAALKAGQKRAQYLITKRAQYLITNRDVPFFTAMHFSIWDFLVLKNLRRMLGLARIRQAISGAAPISPDLLEWFQSIGVNLLEGYGQTEGSGVTSVNTVKQNKIGSVGPPIAGVTIKIAKSGEVLFGGGNVFPGYWGAPKKTKETMTDDGFLRTGDIGKLDEDGFLYITGRLKDIIITAGGKNITPSQIENKLKSYAYISDVVVIGDKRKYLTCLVMIDKENVEKYAQDHKVPFSNFVSLCAAKEIQELIGSIIEEANQHFARVEQVKNFRLIDIILTAEDDELTATMKLKRGFVEKRYNSLIEEMYKN</sequence>
<dbReference type="GO" id="GO:0005783">
    <property type="term" value="C:endoplasmic reticulum"/>
    <property type="evidence" value="ECO:0007669"/>
    <property type="project" value="TreeGrafter"/>
</dbReference>
<protein>
    <submittedName>
        <fullName evidence="5">Long-chain-fatty-acid--CoA ligase</fullName>
        <ecNumber evidence="5">6.2.1.3</ecNumber>
    </submittedName>
</protein>
<keyword evidence="2" id="KW-0276">Fatty acid metabolism</keyword>
<dbReference type="PANTHER" id="PTHR43272:SF32">
    <property type="entry name" value="AMP-DEPENDENT SYNTHETASE_LIGASE DOMAIN-CONTAINING PROTEIN"/>
    <property type="match status" value="1"/>
</dbReference>
<dbReference type="Pfam" id="PF00501">
    <property type="entry name" value="AMP-binding"/>
    <property type="match status" value="1"/>
</dbReference>
<dbReference type="InterPro" id="IPR000873">
    <property type="entry name" value="AMP-dep_synth/lig_dom"/>
</dbReference>
<dbReference type="EC" id="6.2.1.3" evidence="5"/>
<name>A0A3B0TQS1_9ZZZZ</name>
<accession>A0A3B0TQS1</accession>
<dbReference type="Gene3D" id="3.40.50.12780">
    <property type="entry name" value="N-terminal domain of ligase-like"/>
    <property type="match status" value="2"/>
</dbReference>
<dbReference type="AlphaFoldDB" id="A0A3B0TQS1"/>
<gene>
    <name evidence="5" type="ORF">MNBD_ALPHA11-499</name>
</gene>
<dbReference type="EMBL" id="UOEQ01000114">
    <property type="protein sequence ID" value="VAW16792.1"/>
    <property type="molecule type" value="Genomic_DNA"/>
</dbReference>
<evidence type="ECO:0000259" key="4">
    <source>
        <dbReference type="Pfam" id="PF00501"/>
    </source>
</evidence>
<evidence type="ECO:0000313" key="5">
    <source>
        <dbReference type="EMBL" id="VAW16792.1"/>
    </source>
</evidence>
<dbReference type="GO" id="GO:0016020">
    <property type="term" value="C:membrane"/>
    <property type="evidence" value="ECO:0007669"/>
    <property type="project" value="TreeGrafter"/>
</dbReference>
<dbReference type="InterPro" id="IPR020845">
    <property type="entry name" value="AMP-binding_CS"/>
</dbReference>
<evidence type="ECO:0000256" key="1">
    <source>
        <dbReference type="ARBA" id="ARBA00022598"/>
    </source>
</evidence>
<proteinExistence type="predicted"/>
<reference evidence="5" key="1">
    <citation type="submission" date="2018-06" db="EMBL/GenBank/DDBJ databases">
        <authorList>
            <person name="Zhirakovskaya E."/>
        </authorList>
    </citation>
    <scope>NUCLEOTIDE SEQUENCE</scope>
</reference>
<dbReference type="PANTHER" id="PTHR43272">
    <property type="entry name" value="LONG-CHAIN-FATTY-ACID--COA LIGASE"/>
    <property type="match status" value="1"/>
</dbReference>
<dbReference type="CDD" id="cd05907">
    <property type="entry name" value="VL_LC_FACS_like"/>
    <property type="match status" value="1"/>
</dbReference>
<feature type="domain" description="AMP-dependent synthetase/ligase" evidence="4">
    <location>
        <begin position="56"/>
        <end position="471"/>
    </location>
</feature>
<evidence type="ECO:0000256" key="2">
    <source>
        <dbReference type="ARBA" id="ARBA00022832"/>
    </source>
</evidence>
<dbReference type="GO" id="GO:0004467">
    <property type="term" value="F:long-chain fatty acid-CoA ligase activity"/>
    <property type="evidence" value="ECO:0007669"/>
    <property type="project" value="UniProtKB-EC"/>
</dbReference>
<dbReference type="SUPFAM" id="SSF56801">
    <property type="entry name" value="Acetyl-CoA synthetase-like"/>
    <property type="match status" value="1"/>
</dbReference>
<keyword evidence="3" id="KW-0443">Lipid metabolism</keyword>
<dbReference type="InterPro" id="IPR042099">
    <property type="entry name" value="ANL_N_sf"/>
</dbReference>
<evidence type="ECO:0000256" key="3">
    <source>
        <dbReference type="ARBA" id="ARBA00023098"/>
    </source>
</evidence>
<keyword evidence="1 5" id="KW-0436">Ligase</keyword>